<keyword evidence="3" id="KW-1185">Reference proteome</keyword>
<evidence type="ECO:0000256" key="1">
    <source>
        <dbReference type="SAM" id="SignalP"/>
    </source>
</evidence>
<proteinExistence type="predicted"/>
<reference evidence="3" key="1">
    <citation type="journal article" date="2019" name="Int. J. Syst. Evol. Microbiol.">
        <title>The Global Catalogue of Microorganisms (GCM) 10K type strain sequencing project: providing services to taxonomists for standard genome sequencing and annotation.</title>
        <authorList>
            <consortium name="The Broad Institute Genomics Platform"/>
            <consortium name="The Broad Institute Genome Sequencing Center for Infectious Disease"/>
            <person name="Wu L."/>
            <person name="Ma J."/>
        </authorList>
    </citation>
    <scope>NUCLEOTIDE SEQUENCE [LARGE SCALE GENOMIC DNA]</scope>
    <source>
        <strain evidence="3">WYCCWR 12678</strain>
    </source>
</reference>
<comment type="caution">
    <text evidence="2">The sequence shown here is derived from an EMBL/GenBank/DDBJ whole genome shotgun (WGS) entry which is preliminary data.</text>
</comment>
<evidence type="ECO:0000313" key="3">
    <source>
        <dbReference type="Proteomes" id="UP001596002"/>
    </source>
</evidence>
<keyword evidence="1" id="KW-0732">Signal</keyword>
<dbReference type="Proteomes" id="UP001596002">
    <property type="component" value="Unassembled WGS sequence"/>
</dbReference>
<dbReference type="RefSeq" id="WP_380026437.1">
    <property type="nucleotide sequence ID" value="NZ_JBHSHC010000106.1"/>
</dbReference>
<name>A0ABV9Q769_9BACL</name>
<dbReference type="EMBL" id="JBHSHC010000106">
    <property type="protein sequence ID" value="MFC4768485.1"/>
    <property type="molecule type" value="Genomic_DNA"/>
</dbReference>
<sequence length="73" mass="8006">MRKPRFIPALTTTVAMAMLFSFAGNGSAVTTNDEISIKNISNQKVIHSTTTEKVVNVKANESCKHISNCYDDD</sequence>
<feature type="chain" id="PRO_5047500445" evidence="1">
    <location>
        <begin position="24"/>
        <end position="73"/>
    </location>
</feature>
<organism evidence="2 3">
    <name type="scientific">Effusibacillus consociatus</name>
    <dbReference type="NCBI Taxonomy" id="1117041"/>
    <lineage>
        <taxon>Bacteria</taxon>
        <taxon>Bacillati</taxon>
        <taxon>Bacillota</taxon>
        <taxon>Bacilli</taxon>
        <taxon>Bacillales</taxon>
        <taxon>Alicyclobacillaceae</taxon>
        <taxon>Effusibacillus</taxon>
    </lineage>
</organism>
<feature type="signal peptide" evidence="1">
    <location>
        <begin position="1"/>
        <end position="23"/>
    </location>
</feature>
<protein>
    <submittedName>
        <fullName evidence="2">Uncharacterized protein</fullName>
    </submittedName>
</protein>
<accession>A0ABV9Q769</accession>
<evidence type="ECO:0000313" key="2">
    <source>
        <dbReference type="EMBL" id="MFC4768485.1"/>
    </source>
</evidence>
<gene>
    <name evidence="2" type="ORF">ACFO8Q_14140</name>
</gene>